<evidence type="ECO:0000259" key="2">
    <source>
        <dbReference type="Pfam" id="PF13403"/>
    </source>
</evidence>
<proteinExistence type="predicted"/>
<organism evidence="3 4">
    <name type="scientific">Citreimonas salinaria</name>
    <dbReference type="NCBI Taxonomy" id="321339"/>
    <lineage>
        <taxon>Bacteria</taxon>
        <taxon>Pseudomonadati</taxon>
        <taxon>Pseudomonadota</taxon>
        <taxon>Alphaproteobacteria</taxon>
        <taxon>Rhodobacterales</taxon>
        <taxon>Roseobacteraceae</taxon>
        <taxon>Citreimonas</taxon>
    </lineage>
</organism>
<dbReference type="RefSeq" id="WP_218141085.1">
    <property type="nucleotide sequence ID" value="NZ_FNPF01000003.1"/>
</dbReference>
<name>A0A1H3H109_9RHOB</name>
<feature type="domain" description="Hedgehog/Intein (Hint)" evidence="2">
    <location>
        <begin position="36"/>
        <end position="159"/>
    </location>
</feature>
<dbReference type="STRING" id="321339.SAMN05444340_103164"/>
<sequence length="188" mass="19940">MNGLVDMAWTFSWLGARRRRDPFAPVHAEAFGLPSDVEIATRDGILPIWSLSAGDRIITRTGWAPLRAIRMTHGTVQAVTVPPATLGSDAPDHAVTLPAGQPLLLRGEPALRLTGRDHAVVPAARLARAMGLAPPCAVRMTVLLLGFDTPQILYASGLELAAPDTATLRALPLDPGDTQAGPREGLPR</sequence>
<gene>
    <name evidence="3" type="ORF">SAMN05444340_103164</name>
</gene>
<dbReference type="Pfam" id="PF13403">
    <property type="entry name" value="Hint_2"/>
    <property type="match status" value="1"/>
</dbReference>
<dbReference type="EMBL" id="FNPF01000003">
    <property type="protein sequence ID" value="SDY09202.1"/>
    <property type="molecule type" value="Genomic_DNA"/>
</dbReference>
<feature type="region of interest" description="Disordered" evidence="1">
    <location>
        <begin position="169"/>
        <end position="188"/>
    </location>
</feature>
<dbReference type="InterPro" id="IPR028992">
    <property type="entry name" value="Hedgehog/Intein_dom"/>
</dbReference>
<keyword evidence="4" id="KW-1185">Reference proteome</keyword>
<evidence type="ECO:0000313" key="4">
    <source>
        <dbReference type="Proteomes" id="UP000199286"/>
    </source>
</evidence>
<protein>
    <submittedName>
        <fullName evidence="3">Hint domain-containing protein</fullName>
    </submittedName>
</protein>
<accession>A0A1H3H109</accession>
<evidence type="ECO:0000313" key="3">
    <source>
        <dbReference type="EMBL" id="SDY09202.1"/>
    </source>
</evidence>
<dbReference type="Proteomes" id="UP000199286">
    <property type="component" value="Unassembled WGS sequence"/>
</dbReference>
<reference evidence="3 4" key="1">
    <citation type="submission" date="2016-10" db="EMBL/GenBank/DDBJ databases">
        <authorList>
            <person name="de Groot N.N."/>
        </authorList>
    </citation>
    <scope>NUCLEOTIDE SEQUENCE [LARGE SCALE GENOMIC DNA]</scope>
    <source>
        <strain evidence="3 4">DSM 26880</strain>
    </source>
</reference>
<dbReference type="AlphaFoldDB" id="A0A1H3H109"/>
<evidence type="ECO:0000256" key="1">
    <source>
        <dbReference type="SAM" id="MobiDB-lite"/>
    </source>
</evidence>